<evidence type="ECO:0000256" key="5">
    <source>
        <dbReference type="SAM" id="Coils"/>
    </source>
</evidence>
<keyword evidence="9" id="KW-1185">Reference proteome</keyword>
<dbReference type="GO" id="GO:0008270">
    <property type="term" value="F:zinc ion binding"/>
    <property type="evidence" value="ECO:0007669"/>
    <property type="project" value="UniProtKB-KW"/>
</dbReference>
<dbReference type="InterPro" id="IPR017907">
    <property type="entry name" value="Znf_RING_CS"/>
</dbReference>
<organism evidence="8 9">
    <name type="scientific">Lactarius akahatsu</name>
    <dbReference type="NCBI Taxonomy" id="416441"/>
    <lineage>
        <taxon>Eukaryota</taxon>
        <taxon>Fungi</taxon>
        <taxon>Dikarya</taxon>
        <taxon>Basidiomycota</taxon>
        <taxon>Agaricomycotina</taxon>
        <taxon>Agaricomycetes</taxon>
        <taxon>Russulales</taxon>
        <taxon>Russulaceae</taxon>
        <taxon>Lactarius</taxon>
    </lineage>
</organism>
<feature type="compositionally biased region" description="Pro residues" evidence="6">
    <location>
        <begin position="203"/>
        <end position="214"/>
    </location>
</feature>
<dbReference type="Proteomes" id="UP001201163">
    <property type="component" value="Unassembled WGS sequence"/>
</dbReference>
<evidence type="ECO:0000259" key="7">
    <source>
        <dbReference type="PROSITE" id="PS50089"/>
    </source>
</evidence>
<dbReference type="InterPro" id="IPR039577">
    <property type="entry name" value="Rad18"/>
</dbReference>
<feature type="region of interest" description="Disordered" evidence="6">
    <location>
        <begin position="194"/>
        <end position="239"/>
    </location>
</feature>
<comment type="caution">
    <text evidence="8">The sequence shown here is derived from an EMBL/GenBank/DDBJ whole genome shotgun (WGS) entry which is preliminary data.</text>
</comment>
<dbReference type="PANTHER" id="PTHR14134">
    <property type="entry name" value="E3 UBIQUITIN-PROTEIN LIGASE RAD18"/>
    <property type="match status" value="1"/>
</dbReference>
<keyword evidence="2 4" id="KW-0863">Zinc-finger</keyword>
<proteinExistence type="predicted"/>
<evidence type="ECO:0000256" key="3">
    <source>
        <dbReference type="ARBA" id="ARBA00022833"/>
    </source>
</evidence>
<dbReference type="GO" id="GO:0006513">
    <property type="term" value="P:protein monoubiquitination"/>
    <property type="evidence" value="ECO:0007669"/>
    <property type="project" value="InterPro"/>
</dbReference>
<dbReference type="SUPFAM" id="SSF57850">
    <property type="entry name" value="RING/U-box"/>
    <property type="match status" value="1"/>
</dbReference>
<dbReference type="PROSITE" id="PS50089">
    <property type="entry name" value="ZF_RING_2"/>
    <property type="match status" value="1"/>
</dbReference>
<evidence type="ECO:0000313" key="8">
    <source>
        <dbReference type="EMBL" id="KAH8985794.1"/>
    </source>
</evidence>
<dbReference type="PANTHER" id="PTHR14134:SF3">
    <property type="entry name" value="RING-CH-TYPE DOMAIN-CONTAINING PROTEIN"/>
    <property type="match status" value="1"/>
</dbReference>
<evidence type="ECO:0000256" key="6">
    <source>
        <dbReference type="SAM" id="MobiDB-lite"/>
    </source>
</evidence>
<dbReference type="Gene3D" id="3.30.40.10">
    <property type="entry name" value="Zinc/RING finger domain, C3HC4 (zinc finger)"/>
    <property type="match status" value="1"/>
</dbReference>
<sequence length="239" mass="27157">MPAQRSPSTTTRPQAQGPYKIPVIVISSDEEDEPRPAPKRTSRKPKRAKREEILEISEEKPLKHEHIETESLQRRCHELEQERDRLQRDNRRLLSSMDQLKASTKQNTLSMSTLDEALSCEVCTHPMWSPYLLANCGHTFCQGCLTDWFNTTLSQHIHTSARGMPAYTCPSCRHPVRYPPVQNFSLKRLVRLSAESRGESSPQRPPPPPPPVQPPSRGRGGARRDYPLGPFNGFFGIGR</sequence>
<dbReference type="AlphaFoldDB" id="A0AAD4LC59"/>
<feature type="domain" description="RING-type" evidence="7">
    <location>
        <begin position="120"/>
        <end position="173"/>
    </location>
</feature>
<evidence type="ECO:0000256" key="4">
    <source>
        <dbReference type="PROSITE-ProRule" id="PRU00175"/>
    </source>
</evidence>
<feature type="region of interest" description="Disordered" evidence="6">
    <location>
        <begin position="1"/>
        <end position="53"/>
    </location>
</feature>
<dbReference type="PROSITE" id="PS00518">
    <property type="entry name" value="ZF_RING_1"/>
    <property type="match status" value="1"/>
</dbReference>
<feature type="compositionally biased region" description="Basic residues" evidence="6">
    <location>
        <begin position="37"/>
        <end position="48"/>
    </location>
</feature>
<feature type="coiled-coil region" evidence="5">
    <location>
        <begin position="62"/>
        <end position="103"/>
    </location>
</feature>
<dbReference type="InterPro" id="IPR001841">
    <property type="entry name" value="Znf_RING"/>
</dbReference>
<keyword evidence="5" id="KW-0175">Coiled coil</keyword>
<dbReference type="InterPro" id="IPR018957">
    <property type="entry name" value="Znf_C3HC4_RING-type"/>
</dbReference>
<evidence type="ECO:0000256" key="1">
    <source>
        <dbReference type="ARBA" id="ARBA00022723"/>
    </source>
</evidence>
<keyword evidence="3" id="KW-0862">Zinc</keyword>
<evidence type="ECO:0000256" key="2">
    <source>
        <dbReference type="ARBA" id="ARBA00022771"/>
    </source>
</evidence>
<evidence type="ECO:0000313" key="9">
    <source>
        <dbReference type="Proteomes" id="UP001201163"/>
    </source>
</evidence>
<feature type="compositionally biased region" description="Polar residues" evidence="6">
    <location>
        <begin position="1"/>
        <end position="14"/>
    </location>
</feature>
<name>A0AAD4LC59_9AGAM</name>
<reference evidence="8" key="1">
    <citation type="submission" date="2022-01" db="EMBL/GenBank/DDBJ databases">
        <title>Comparative genomics reveals a dynamic genome evolution in the ectomycorrhizal milk-cap (Lactarius) mushrooms.</title>
        <authorList>
            <consortium name="DOE Joint Genome Institute"/>
            <person name="Lebreton A."/>
            <person name="Tang N."/>
            <person name="Kuo A."/>
            <person name="LaButti K."/>
            <person name="Drula E."/>
            <person name="Barry K."/>
            <person name="Clum A."/>
            <person name="Lipzen A."/>
            <person name="Mousain D."/>
            <person name="Ng V."/>
            <person name="Wang R."/>
            <person name="Wang X."/>
            <person name="Dai Y."/>
            <person name="Henrissat B."/>
            <person name="Grigoriev I.V."/>
            <person name="Guerin-Laguette A."/>
            <person name="Yu F."/>
            <person name="Martin F.M."/>
        </authorList>
    </citation>
    <scope>NUCLEOTIDE SEQUENCE</scope>
    <source>
        <strain evidence="8">QP</strain>
    </source>
</reference>
<keyword evidence="1" id="KW-0479">Metal-binding</keyword>
<gene>
    <name evidence="8" type="ORF">EDB92DRAFT_1881480</name>
</gene>
<dbReference type="InterPro" id="IPR013083">
    <property type="entry name" value="Znf_RING/FYVE/PHD"/>
</dbReference>
<dbReference type="GO" id="GO:0003697">
    <property type="term" value="F:single-stranded DNA binding"/>
    <property type="evidence" value="ECO:0007669"/>
    <property type="project" value="InterPro"/>
</dbReference>
<dbReference type="Pfam" id="PF00097">
    <property type="entry name" value="zf-C3HC4"/>
    <property type="match status" value="1"/>
</dbReference>
<accession>A0AAD4LC59</accession>
<dbReference type="EMBL" id="JAKELL010000060">
    <property type="protein sequence ID" value="KAH8985794.1"/>
    <property type="molecule type" value="Genomic_DNA"/>
</dbReference>
<dbReference type="SMART" id="SM00184">
    <property type="entry name" value="RING"/>
    <property type="match status" value="1"/>
</dbReference>
<dbReference type="GO" id="GO:0061630">
    <property type="term" value="F:ubiquitin protein ligase activity"/>
    <property type="evidence" value="ECO:0007669"/>
    <property type="project" value="InterPro"/>
</dbReference>
<dbReference type="GO" id="GO:0006301">
    <property type="term" value="P:DNA damage tolerance"/>
    <property type="evidence" value="ECO:0007669"/>
    <property type="project" value="InterPro"/>
</dbReference>
<protein>
    <recommendedName>
        <fullName evidence="7">RING-type domain-containing protein</fullName>
    </recommendedName>
</protein>